<organism evidence="3 4">
    <name type="scientific">Streptomyces rugosispiralis</name>
    <dbReference type="NCBI Taxonomy" id="2967341"/>
    <lineage>
        <taxon>Bacteria</taxon>
        <taxon>Bacillati</taxon>
        <taxon>Actinomycetota</taxon>
        <taxon>Actinomycetes</taxon>
        <taxon>Kitasatosporales</taxon>
        <taxon>Streptomycetaceae</taxon>
        <taxon>Streptomyces</taxon>
    </lineage>
</organism>
<gene>
    <name evidence="3" type="ORF">NP777_02180</name>
</gene>
<evidence type="ECO:0000256" key="2">
    <source>
        <dbReference type="ARBA" id="ARBA00023002"/>
    </source>
</evidence>
<keyword evidence="2" id="KW-0560">Oxidoreductase</keyword>
<dbReference type="PRINTS" id="PR00080">
    <property type="entry name" value="SDRFAMILY"/>
</dbReference>
<evidence type="ECO:0000313" key="3">
    <source>
        <dbReference type="EMBL" id="MCQ8187077.1"/>
    </source>
</evidence>
<comment type="similarity">
    <text evidence="1">Belongs to the short-chain dehydrogenases/reductases (SDR) family.</text>
</comment>
<dbReference type="SUPFAM" id="SSF51735">
    <property type="entry name" value="NAD(P)-binding Rossmann-fold domains"/>
    <property type="match status" value="1"/>
</dbReference>
<reference evidence="3 4" key="1">
    <citation type="submission" date="2022-07" db="EMBL/GenBank/DDBJ databases">
        <authorList>
            <person name="Phongsopitanun W."/>
            <person name="Tanasupawat S."/>
        </authorList>
    </citation>
    <scope>NUCLEOTIDE SEQUENCE [LARGE SCALE GENOMIC DNA]</scope>
    <source>
        <strain evidence="3 4">RCU-064</strain>
    </source>
</reference>
<dbReference type="Proteomes" id="UP001204746">
    <property type="component" value="Unassembled WGS sequence"/>
</dbReference>
<accession>A0ABT1UPM7</accession>
<dbReference type="EMBL" id="JANIAA010000001">
    <property type="protein sequence ID" value="MCQ8187077.1"/>
    <property type="molecule type" value="Genomic_DNA"/>
</dbReference>
<dbReference type="PANTHER" id="PTHR43477:SF1">
    <property type="entry name" value="DIHYDROANTICAPSIN 7-DEHYDROGENASE"/>
    <property type="match status" value="1"/>
</dbReference>
<sequence length="265" mass="27336">MRATEHTDPVDAYSRLFRLDGRKAVVVGAGSGIGRESALALSAHGATVVCADRDLAAAEESAAMGPGLVGYALDVLDGDAVARAAEELGPVDVLVFTAATNVRKPLLDYTAEEFERVVALNLRASFDLVRAFGRGMAERGGGSIIGFSSIRAVAVEPGQGVYAATKAGLVQLLRTAAAELGPSGVRVNTIAPGVVDTPLTAQIRAVPEWSEAYASKSALGRWSRADELAGAVVYLASDASSFVTGSQLFVDGGWTAIDGRFTPPG</sequence>
<dbReference type="Pfam" id="PF13561">
    <property type="entry name" value="adh_short_C2"/>
    <property type="match status" value="1"/>
</dbReference>
<dbReference type="CDD" id="cd05233">
    <property type="entry name" value="SDR_c"/>
    <property type="match status" value="1"/>
</dbReference>
<evidence type="ECO:0000313" key="4">
    <source>
        <dbReference type="Proteomes" id="UP001204746"/>
    </source>
</evidence>
<dbReference type="PROSITE" id="PS00061">
    <property type="entry name" value="ADH_SHORT"/>
    <property type="match status" value="1"/>
</dbReference>
<dbReference type="InterPro" id="IPR036291">
    <property type="entry name" value="NAD(P)-bd_dom_sf"/>
</dbReference>
<comment type="caution">
    <text evidence="3">The sequence shown here is derived from an EMBL/GenBank/DDBJ whole genome shotgun (WGS) entry which is preliminary data.</text>
</comment>
<name>A0ABT1UPM7_9ACTN</name>
<dbReference type="InterPro" id="IPR051122">
    <property type="entry name" value="SDR_DHRS6-like"/>
</dbReference>
<evidence type="ECO:0000256" key="1">
    <source>
        <dbReference type="ARBA" id="ARBA00006484"/>
    </source>
</evidence>
<protein>
    <submittedName>
        <fullName evidence="3">SDR family oxidoreductase</fullName>
    </submittedName>
</protein>
<dbReference type="InterPro" id="IPR020904">
    <property type="entry name" value="Sc_DH/Rdtase_CS"/>
</dbReference>
<dbReference type="Gene3D" id="3.40.50.720">
    <property type="entry name" value="NAD(P)-binding Rossmann-like Domain"/>
    <property type="match status" value="1"/>
</dbReference>
<dbReference type="InterPro" id="IPR002347">
    <property type="entry name" value="SDR_fam"/>
</dbReference>
<keyword evidence="4" id="KW-1185">Reference proteome</keyword>
<dbReference type="PRINTS" id="PR00081">
    <property type="entry name" value="GDHRDH"/>
</dbReference>
<proteinExistence type="inferred from homology"/>
<dbReference type="PANTHER" id="PTHR43477">
    <property type="entry name" value="DIHYDROANTICAPSIN 7-DEHYDROGENASE"/>
    <property type="match status" value="1"/>
</dbReference>
<dbReference type="RefSeq" id="WP_256648265.1">
    <property type="nucleotide sequence ID" value="NZ_JANIAA010000001.1"/>
</dbReference>